<dbReference type="Gene3D" id="3.30.420.10">
    <property type="entry name" value="Ribonuclease H-like superfamily/Ribonuclease H"/>
    <property type="match status" value="1"/>
</dbReference>
<feature type="domain" description="Integrase catalytic" evidence="1">
    <location>
        <begin position="568"/>
        <end position="749"/>
    </location>
</feature>
<dbReference type="AlphaFoldDB" id="B7GBK2"/>
<dbReference type="PaxDb" id="2850-Phatr40612"/>
<sequence length="1097" mass="121763">MTPTTTPKSLMDSFPHTTLTPIATTTSYPTYENLRKMQWELNDNAESIESEFGDGNHGHIFLVIPEAEYLELTDGIPCVPPEKPPINVDHPNGATAPQITEANRRNTNEKFAYKQYHDATKAIRNQLIAAIPLSYIESLSHPTRGFNKVPPIDIITHLWARFGKIRSSDLRANEKRMKAAWHPPTPFQDLIKQLDDEIIDDHALARMGYDIIDDTGLFDLACREYRFKDEIDKTMATFEEHFRLADLDRTLTVTTKSAGFHGANQMSATTTPTPLNTGKQSYCWTHGILKNHKHTSLTCEKKADGHQDAATLQNKLGGSTKFSVDTNTPAIASSPPHFPTIAIADTGCTGHYLSTNIAHINSTPANPGITVTLPDGSTIVSSHVTELDIPDLPLEARIAHIFPKLSSGSLISIGQLCDHGCTATFTSSAVTISLNEKIILRGTRSAPNRLWNLNAPSVTPTAAPIPPPGFPVANHLEHTSSLSDRIAFVHASLFSPQLSTWCKAIDEGRLTTFPDISSAQVKRHPPQSAPMHKGHLDQQRANIKSTQLKPSALLASAPHGTEHDENPVPDNPPALRSNFLYADAYEATGKIFSDLTGRFVTSSSSGNAYMLVVYDYDSNFIHVEPMKNRTGPEILAAYRRAFDLFSSRGLRPQLQRLDNEASAALQQFMTDSKVDFQLVPPHLHRRNAAERAIRTFKNHFIAGLCSTDKDFPLHLWDRLLPQAIMTLNLLRGSRINPRLSAWAQVHGAFDFNRTPLAPPGVKVLVHEKPSVRKTWAPHAVDGWYIGPAMHHYRCHRVWIHGTTSERIADTLTWFPSKVKMPTTSSHDTVVAAARDLAKALSNPTPASPLAPLGTQERAALEQLSNIFSNFSDPSITLETKSPAAPSVPRPAPATTPLRVQFQDLPTEPLPRVPPVPTAPVTPHTLPRVPILVPDTETYKLVTYSPFNQPGSTNGSPSRSRFLSNDVVLVTARSRKKEFSCAIVWAKILPRDSKTLVFCSTPIECISVSRTLEPFLRVEDKARRWSPVGCQRTVDSVKRNKRRLRSKPPDETDFVPIRLPQSFLGCMNRQERQQNNSSSCKIDNEIIREMAIHFPNFW</sequence>
<evidence type="ECO:0000313" key="3">
    <source>
        <dbReference type="Proteomes" id="UP000000759"/>
    </source>
</evidence>
<organism evidence="2 3">
    <name type="scientific">Phaeodactylum tricornutum (strain CCAP 1055/1)</name>
    <dbReference type="NCBI Taxonomy" id="556484"/>
    <lineage>
        <taxon>Eukaryota</taxon>
        <taxon>Sar</taxon>
        <taxon>Stramenopiles</taxon>
        <taxon>Ochrophyta</taxon>
        <taxon>Bacillariophyta</taxon>
        <taxon>Bacillariophyceae</taxon>
        <taxon>Bacillariophycidae</taxon>
        <taxon>Naviculales</taxon>
        <taxon>Phaeodactylaceae</taxon>
        <taxon>Phaeodactylum</taxon>
    </lineage>
</organism>
<evidence type="ECO:0000313" key="2">
    <source>
        <dbReference type="EMBL" id="EEC44016.1"/>
    </source>
</evidence>
<dbReference type="KEGG" id="pti:PHATRDRAFT_40612"/>
<dbReference type="EMBL" id="CM000626">
    <property type="protein sequence ID" value="EEC44016.1"/>
    <property type="molecule type" value="Genomic_DNA"/>
</dbReference>
<gene>
    <name evidence="2" type="ORF">PHATRDRAFT_40612</name>
</gene>
<dbReference type="PROSITE" id="PS50994">
    <property type="entry name" value="INTEGRASE"/>
    <property type="match status" value="1"/>
</dbReference>
<dbReference type="GO" id="GO:0003676">
    <property type="term" value="F:nucleic acid binding"/>
    <property type="evidence" value="ECO:0007669"/>
    <property type="project" value="InterPro"/>
</dbReference>
<proteinExistence type="predicted"/>
<dbReference type="SUPFAM" id="SSF53098">
    <property type="entry name" value="Ribonuclease H-like"/>
    <property type="match status" value="1"/>
</dbReference>
<reference evidence="2 3" key="1">
    <citation type="journal article" date="2008" name="Nature">
        <title>The Phaeodactylum genome reveals the evolutionary history of diatom genomes.</title>
        <authorList>
            <person name="Bowler C."/>
            <person name="Allen A.E."/>
            <person name="Badger J.H."/>
            <person name="Grimwood J."/>
            <person name="Jabbari K."/>
            <person name="Kuo A."/>
            <person name="Maheswari U."/>
            <person name="Martens C."/>
            <person name="Maumus F."/>
            <person name="Otillar R.P."/>
            <person name="Rayko E."/>
            <person name="Salamov A."/>
            <person name="Vandepoele K."/>
            <person name="Beszteri B."/>
            <person name="Gruber A."/>
            <person name="Heijde M."/>
            <person name="Katinka M."/>
            <person name="Mock T."/>
            <person name="Valentin K."/>
            <person name="Verret F."/>
            <person name="Berges J.A."/>
            <person name="Brownlee C."/>
            <person name="Cadoret J.P."/>
            <person name="Chiovitti A."/>
            <person name="Choi C.J."/>
            <person name="Coesel S."/>
            <person name="De Martino A."/>
            <person name="Detter J.C."/>
            <person name="Durkin C."/>
            <person name="Falciatore A."/>
            <person name="Fournet J."/>
            <person name="Haruta M."/>
            <person name="Huysman M.J."/>
            <person name="Jenkins B.D."/>
            <person name="Jiroutova K."/>
            <person name="Jorgensen R.E."/>
            <person name="Joubert Y."/>
            <person name="Kaplan A."/>
            <person name="Kroger N."/>
            <person name="Kroth P.G."/>
            <person name="La Roche J."/>
            <person name="Lindquist E."/>
            <person name="Lommer M."/>
            <person name="Martin-Jezequel V."/>
            <person name="Lopez P.J."/>
            <person name="Lucas S."/>
            <person name="Mangogna M."/>
            <person name="McGinnis K."/>
            <person name="Medlin L.K."/>
            <person name="Montsant A."/>
            <person name="Oudot-Le Secq M.P."/>
            <person name="Napoli C."/>
            <person name="Obornik M."/>
            <person name="Parker M.S."/>
            <person name="Petit J.L."/>
            <person name="Porcel B.M."/>
            <person name="Poulsen N."/>
            <person name="Robison M."/>
            <person name="Rychlewski L."/>
            <person name="Rynearson T.A."/>
            <person name="Schmutz J."/>
            <person name="Shapiro H."/>
            <person name="Siaut M."/>
            <person name="Stanley M."/>
            <person name="Sussman M.R."/>
            <person name="Taylor A.R."/>
            <person name="Vardi A."/>
            <person name="von Dassow P."/>
            <person name="Vyverman W."/>
            <person name="Willis A."/>
            <person name="Wyrwicz L.S."/>
            <person name="Rokhsar D.S."/>
            <person name="Weissenbach J."/>
            <person name="Armbrust E.V."/>
            <person name="Green B.R."/>
            <person name="Van de Peer Y."/>
            <person name="Grigoriev I.V."/>
        </authorList>
    </citation>
    <scope>NUCLEOTIDE SEQUENCE [LARGE SCALE GENOMIC DNA]</scope>
    <source>
        <strain evidence="2 3">CCAP 1055/1</strain>
    </source>
</reference>
<dbReference type="RefSeq" id="XP_002184617.1">
    <property type="nucleotide sequence ID" value="XM_002184581.1"/>
</dbReference>
<evidence type="ECO:0000259" key="1">
    <source>
        <dbReference type="PROSITE" id="PS50994"/>
    </source>
</evidence>
<keyword evidence="3" id="KW-1185">Reference proteome</keyword>
<accession>B7GBK2</accession>
<dbReference type="GeneID" id="7198476"/>
<reference evidence="3" key="2">
    <citation type="submission" date="2008-08" db="EMBL/GenBank/DDBJ databases">
        <authorList>
            <consortium name="Diatom Consortium"/>
            <person name="Grigoriev I."/>
            <person name="Grimwood J."/>
            <person name="Kuo A."/>
            <person name="Otillar R.P."/>
            <person name="Salamov A."/>
            <person name="Detter J.C."/>
            <person name="Lindquist E."/>
            <person name="Shapiro H."/>
            <person name="Lucas S."/>
            <person name="Glavina del Rio T."/>
            <person name="Pitluck S."/>
            <person name="Rokhsar D."/>
            <person name="Bowler C."/>
        </authorList>
    </citation>
    <scope>GENOME REANNOTATION</scope>
    <source>
        <strain evidence="3">CCAP 1055/1</strain>
    </source>
</reference>
<dbReference type="InterPro" id="IPR001584">
    <property type="entry name" value="Integrase_cat-core"/>
</dbReference>
<dbReference type="InParanoid" id="B7GBK2"/>
<dbReference type="Proteomes" id="UP000000759">
    <property type="component" value="Chromosome 24"/>
</dbReference>
<protein>
    <recommendedName>
        <fullName evidence="1">Integrase catalytic domain-containing protein</fullName>
    </recommendedName>
</protein>
<dbReference type="InterPro" id="IPR012337">
    <property type="entry name" value="RNaseH-like_sf"/>
</dbReference>
<dbReference type="InterPro" id="IPR036397">
    <property type="entry name" value="RNaseH_sf"/>
</dbReference>
<dbReference type="eggNOG" id="ENOG502SKKF">
    <property type="taxonomic scope" value="Eukaryota"/>
</dbReference>
<name>B7GBK2_PHATC</name>
<dbReference type="GO" id="GO:0015074">
    <property type="term" value="P:DNA integration"/>
    <property type="evidence" value="ECO:0007669"/>
    <property type="project" value="InterPro"/>
</dbReference>